<evidence type="ECO:0000313" key="1">
    <source>
        <dbReference type="EMBL" id="CAF0990529.1"/>
    </source>
</evidence>
<protein>
    <recommendedName>
        <fullName evidence="3">FLYWCH-type domain-containing protein</fullName>
    </recommendedName>
</protein>
<evidence type="ECO:0000313" key="2">
    <source>
        <dbReference type="Proteomes" id="UP000663879"/>
    </source>
</evidence>
<sequence length="212" mass="24616">MGVTRGRNEATRKYGSYKIVSCGYAYDIDKPTLALVPTAKTIYWKCELHKNCGGRAKSIGLQPPLFHTKKHSHNRDKTRTEVLLGIEIQTRGYIRTYALDENFRFSFKLLQSLAFLQVKDVVTGSKLIRDFSPESFSPILNYFERVYTGKLIPFSKTQRTLAQFPIETWNLYDRVKQRLSRTYNNVENWHSRIQADVRKKMNAVMVVELLGL</sequence>
<evidence type="ECO:0008006" key="3">
    <source>
        <dbReference type="Google" id="ProtNLM"/>
    </source>
</evidence>
<organism evidence="1 2">
    <name type="scientific">Brachionus calyciflorus</name>
    <dbReference type="NCBI Taxonomy" id="104777"/>
    <lineage>
        <taxon>Eukaryota</taxon>
        <taxon>Metazoa</taxon>
        <taxon>Spiralia</taxon>
        <taxon>Gnathifera</taxon>
        <taxon>Rotifera</taxon>
        <taxon>Eurotatoria</taxon>
        <taxon>Monogononta</taxon>
        <taxon>Pseudotrocha</taxon>
        <taxon>Ploima</taxon>
        <taxon>Brachionidae</taxon>
        <taxon>Brachionus</taxon>
    </lineage>
</organism>
<keyword evidence="2" id="KW-1185">Reference proteome</keyword>
<dbReference type="OrthoDB" id="10029846at2759"/>
<gene>
    <name evidence="1" type="ORF">OXX778_LOCUS15887</name>
</gene>
<proteinExistence type="predicted"/>
<accession>A0A814FZ77</accession>
<dbReference type="EMBL" id="CAJNOC010003608">
    <property type="protein sequence ID" value="CAF0990529.1"/>
    <property type="molecule type" value="Genomic_DNA"/>
</dbReference>
<comment type="caution">
    <text evidence="1">The sequence shown here is derived from an EMBL/GenBank/DDBJ whole genome shotgun (WGS) entry which is preliminary data.</text>
</comment>
<name>A0A814FZ77_9BILA</name>
<dbReference type="Proteomes" id="UP000663879">
    <property type="component" value="Unassembled WGS sequence"/>
</dbReference>
<dbReference type="Gene3D" id="2.20.25.240">
    <property type="match status" value="1"/>
</dbReference>
<reference evidence="1" key="1">
    <citation type="submission" date="2021-02" db="EMBL/GenBank/DDBJ databases">
        <authorList>
            <person name="Nowell W R."/>
        </authorList>
    </citation>
    <scope>NUCLEOTIDE SEQUENCE</scope>
    <source>
        <strain evidence="1">Ploen Becks lab</strain>
    </source>
</reference>
<dbReference type="AlphaFoldDB" id="A0A814FZ77"/>